<keyword evidence="1" id="KW-0862">Zinc</keyword>
<dbReference type="PROSITE" id="PS50089">
    <property type="entry name" value="ZF_RING_2"/>
    <property type="match status" value="1"/>
</dbReference>
<feature type="compositionally biased region" description="Polar residues" evidence="3">
    <location>
        <begin position="49"/>
        <end position="73"/>
    </location>
</feature>
<gene>
    <name evidence="5" type="ORF">EGYM00163_LOCUS13422</name>
</gene>
<feature type="domain" description="RING-type" evidence="4">
    <location>
        <begin position="840"/>
        <end position="875"/>
    </location>
</feature>
<protein>
    <recommendedName>
        <fullName evidence="4">RING-type domain-containing protein</fullName>
    </recommendedName>
</protein>
<keyword evidence="2" id="KW-0175">Coiled coil</keyword>
<reference evidence="5" key="1">
    <citation type="submission" date="2021-01" db="EMBL/GenBank/DDBJ databases">
        <authorList>
            <person name="Corre E."/>
            <person name="Pelletier E."/>
            <person name="Niang G."/>
            <person name="Scheremetjew M."/>
            <person name="Finn R."/>
            <person name="Kale V."/>
            <person name="Holt S."/>
            <person name="Cochrane G."/>
            <person name="Meng A."/>
            <person name="Brown T."/>
            <person name="Cohen L."/>
        </authorList>
    </citation>
    <scope>NUCLEOTIDE SEQUENCE</scope>
    <source>
        <strain evidence="5">CCMP1594</strain>
    </source>
</reference>
<dbReference type="AlphaFoldDB" id="A0A7S4CNW1"/>
<feature type="region of interest" description="Disordered" evidence="3">
    <location>
        <begin position="546"/>
        <end position="566"/>
    </location>
</feature>
<keyword evidence="1" id="KW-0479">Metal-binding</keyword>
<keyword evidence="1" id="KW-0863">Zinc-finger</keyword>
<feature type="coiled-coil region" evidence="2">
    <location>
        <begin position="600"/>
        <end position="798"/>
    </location>
</feature>
<evidence type="ECO:0000256" key="1">
    <source>
        <dbReference type="PROSITE-ProRule" id="PRU00175"/>
    </source>
</evidence>
<dbReference type="Gene3D" id="3.30.40.10">
    <property type="entry name" value="Zinc/RING finger domain, C3HC4 (zinc finger)"/>
    <property type="match status" value="1"/>
</dbReference>
<dbReference type="InterPro" id="IPR001841">
    <property type="entry name" value="Znf_RING"/>
</dbReference>
<sequence length="887" mass="100336">MAGADTPAESKLKSGAAHHFPALQGLMGLHKLIINTDPSKAQAAAETMPSASAEQPMDEQSCSSPQDSLLTSESTRDFAPPRVYTGRPAEQFLQSAKTLTALARTLKSWRHLVDDQKRELRSDLAAYLAHEETHRRELVHAEERAQRYTIGEMLHKTFVVIENDQIGSQIRNRLKLETEAITMQYLFQVRQAECLEAFIVYSLGMEGCLRMATREMEVLQREQLESKYAQQDHIRVFDDCRVQEDTLRRSILRMERQNRRTMISRRRIDLEVVLRSRCIQHHTNNIVQKDMNMIALEVQAVNSMQEMEYQEVVAWKAILKHTLNAKEAICRTENIKMEAVQWRSLLTMARLDGITSGETLRFQISFNTILNDGSPSFGYQSGSHPELEIASQPQHCPEAQSEHQSHSQPQTQFKMLPQPQLQSQGHPQQQPQPSPHPQSVLPSQLQPKAPPHTQTETESQAQARPKTDVTAPVDTPVQTQASDRSPATDSEPAVSCVRRQSAVPMLCMEEVQTESTDEFEEEEDGTEEQGKQRLEAMAEKLRATVRAKGTHKGIPDSSPLSRSSVCRSSGSRMLLPSFAPDVMVVSDDEEDEIIVGLDRIEKLHQQKRKLLQRIEKYERINREESSLLQVECEKWWALDEVHKQSNAKLARILRKKDELNERLEALTKQPAELRTVQRICNALNADLKAAQKERAECSAKLEVHLAELSENVSKHNDRLNRELPALQRGRTKFEAQAKRMQAELENFQKITEVSSSIVRRRSKVRQLEAQLANSKLGCQALMKQLKEVRQQLEAYAAKAKPLGPDLDLHMADCDQLKGLSDRLHEYKAAVADALGGEGLCLQCNKTGGHNVELTLCGHRSLCEACLPSADRCPVCFAFIKTQEPQSL</sequence>
<feature type="compositionally biased region" description="Polar residues" evidence="3">
    <location>
        <begin position="452"/>
        <end position="462"/>
    </location>
</feature>
<dbReference type="EMBL" id="HBJA01039328">
    <property type="protein sequence ID" value="CAE0802301.1"/>
    <property type="molecule type" value="Transcribed_RNA"/>
</dbReference>
<dbReference type="GO" id="GO:0008270">
    <property type="term" value="F:zinc ion binding"/>
    <property type="evidence" value="ECO:0007669"/>
    <property type="project" value="UniProtKB-KW"/>
</dbReference>
<evidence type="ECO:0000256" key="3">
    <source>
        <dbReference type="SAM" id="MobiDB-lite"/>
    </source>
</evidence>
<feature type="compositionally biased region" description="Low complexity" evidence="3">
    <location>
        <begin position="416"/>
        <end position="429"/>
    </location>
</feature>
<feature type="region of interest" description="Disordered" evidence="3">
    <location>
        <begin position="40"/>
        <end position="83"/>
    </location>
</feature>
<evidence type="ECO:0000313" key="5">
    <source>
        <dbReference type="EMBL" id="CAE0802301.1"/>
    </source>
</evidence>
<feature type="region of interest" description="Disordered" evidence="3">
    <location>
        <begin position="377"/>
        <end position="496"/>
    </location>
</feature>
<feature type="compositionally biased region" description="Low complexity" evidence="3">
    <location>
        <begin position="557"/>
        <end position="566"/>
    </location>
</feature>
<name>A0A7S4CNW1_9EUGL</name>
<dbReference type="InterPro" id="IPR013083">
    <property type="entry name" value="Znf_RING/FYVE/PHD"/>
</dbReference>
<evidence type="ECO:0000256" key="2">
    <source>
        <dbReference type="SAM" id="Coils"/>
    </source>
</evidence>
<feature type="compositionally biased region" description="Low complexity" evidence="3">
    <location>
        <begin position="437"/>
        <end position="447"/>
    </location>
</feature>
<accession>A0A7S4CNW1</accession>
<proteinExistence type="predicted"/>
<evidence type="ECO:0000259" key="4">
    <source>
        <dbReference type="PROSITE" id="PS50089"/>
    </source>
</evidence>
<organism evidence="5">
    <name type="scientific">Eutreptiella gymnastica</name>
    <dbReference type="NCBI Taxonomy" id="73025"/>
    <lineage>
        <taxon>Eukaryota</taxon>
        <taxon>Discoba</taxon>
        <taxon>Euglenozoa</taxon>
        <taxon>Euglenida</taxon>
        <taxon>Spirocuta</taxon>
        <taxon>Euglenophyceae</taxon>
        <taxon>Eutreptiales</taxon>
        <taxon>Eutreptiaceae</taxon>
        <taxon>Eutreptiella</taxon>
    </lineage>
</organism>
<feature type="compositionally biased region" description="Polar residues" evidence="3">
    <location>
        <begin position="476"/>
        <end position="488"/>
    </location>
</feature>